<dbReference type="PANTHER" id="PTHR34703">
    <property type="entry name" value="ANTIPORTER SUBUNIT MNHG2-RELATED"/>
    <property type="match status" value="1"/>
</dbReference>
<evidence type="ECO:0000256" key="2">
    <source>
        <dbReference type="SAM" id="Phobius"/>
    </source>
</evidence>
<feature type="transmembrane region" description="Helical" evidence="2">
    <location>
        <begin position="68"/>
        <end position="90"/>
    </location>
</feature>
<dbReference type="PANTHER" id="PTHR34703:SF1">
    <property type="entry name" value="ANTIPORTER SUBUNIT MNHG2-RELATED"/>
    <property type="match status" value="1"/>
</dbReference>
<dbReference type="AlphaFoldDB" id="A0AAU8ILZ6"/>
<comment type="similarity">
    <text evidence="1">Belongs to the CPA3 antiporters (TC 2.A.63) subunit G family.</text>
</comment>
<dbReference type="GO" id="GO:0015385">
    <property type="term" value="F:sodium:proton antiporter activity"/>
    <property type="evidence" value="ECO:0007669"/>
    <property type="project" value="TreeGrafter"/>
</dbReference>
<dbReference type="EMBL" id="CP159534">
    <property type="protein sequence ID" value="XCJ69218.1"/>
    <property type="molecule type" value="Genomic_DNA"/>
</dbReference>
<keyword evidence="2" id="KW-0812">Transmembrane</keyword>
<evidence type="ECO:0000313" key="3">
    <source>
        <dbReference type="EMBL" id="XCJ69218.1"/>
    </source>
</evidence>
<proteinExistence type="inferred from homology"/>
<dbReference type="RefSeq" id="WP_353940903.1">
    <property type="nucleotide sequence ID" value="NZ_CP159534.1"/>
</dbReference>
<dbReference type="NCBIfam" id="TIGR01300">
    <property type="entry name" value="CPA3_mnhG_phaG"/>
    <property type="match status" value="1"/>
</dbReference>
<evidence type="ECO:0000256" key="1">
    <source>
        <dbReference type="ARBA" id="ARBA00008404"/>
    </source>
</evidence>
<dbReference type="InterPro" id="IPR005133">
    <property type="entry name" value="PhaG_MnhG_YufB"/>
</dbReference>
<name>A0AAU8ILZ6_9ACTN</name>
<protein>
    <submittedName>
        <fullName evidence="3">Monovalent cation/H(+) antiporter subunit G</fullName>
    </submittedName>
</protein>
<sequence length="119" mass="12319">MNAWQQTADLAGSILLFLGAAVCLAGVIGMLTLPDVLTRSATATNPQTFGMLLLVAGLALRLRSGVDLGTLALVAFFQLLTSAVAAHLVARAAYRTGQTGDCALLYDELSAPEDTRPSA</sequence>
<keyword evidence="2" id="KW-0472">Membrane</keyword>
<gene>
    <name evidence="3" type="primary">mnhG</name>
    <name evidence="3" type="ORF">ABII15_04185</name>
</gene>
<accession>A0AAU8ILZ6</accession>
<organism evidence="3">
    <name type="scientific">Streptomyces tabacisoli</name>
    <dbReference type="NCBI Taxonomy" id="3156398"/>
    <lineage>
        <taxon>Bacteria</taxon>
        <taxon>Bacillati</taxon>
        <taxon>Actinomycetota</taxon>
        <taxon>Actinomycetes</taxon>
        <taxon>Kitasatosporales</taxon>
        <taxon>Streptomycetaceae</taxon>
        <taxon>Streptomyces</taxon>
    </lineage>
</organism>
<keyword evidence="2" id="KW-1133">Transmembrane helix</keyword>
<dbReference type="KEGG" id="stac:ABII15_04185"/>
<dbReference type="Pfam" id="PF03334">
    <property type="entry name" value="PhaG_MnhG_YufB"/>
    <property type="match status" value="1"/>
</dbReference>
<reference evidence="3" key="1">
    <citation type="submission" date="2024-06" db="EMBL/GenBank/DDBJ databases">
        <title>Streptomyces sp. strain HUAS MG91 genome sequences.</title>
        <authorList>
            <person name="Mo P."/>
        </authorList>
    </citation>
    <scope>NUCLEOTIDE SEQUENCE</scope>
    <source>
        <strain evidence="3">HUAS MG91</strain>
    </source>
</reference>
<feature type="transmembrane region" description="Helical" evidence="2">
    <location>
        <begin position="12"/>
        <end position="33"/>
    </location>
</feature>